<dbReference type="KEGG" id="ptan:CRYO30217_00778"/>
<proteinExistence type="predicted"/>
<dbReference type="RefSeq" id="WP_258541002.1">
    <property type="nucleotide sequence ID" value="NZ_OU015584.1"/>
</dbReference>
<dbReference type="InterPro" id="IPR029024">
    <property type="entry name" value="TerB-like"/>
</dbReference>
<dbReference type="SUPFAM" id="SSF158682">
    <property type="entry name" value="TerB-like"/>
    <property type="match status" value="1"/>
</dbReference>
<reference evidence="1" key="1">
    <citation type="submission" date="2021-04" db="EMBL/GenBank/DDBJ databases">
        <authorList>
            <person name="Rodrigo-Torres L."/>
            <person name="Arahal R. D."/>
            <person name="Lucena T."/>
        </authorList>
    </citation>
    <scope>NUCLEOTIDE SEQUENCE</scope>
    <source>
        <strain evidence="1">AS29M-1</strain>
    </source>
</reference>
<evidence type="ECO:0000313" key="1">
    <source>
        <dbReference type="EMBL" id="CAG5078825.1"/>
    </source>
</evidence>
<gene>
    <name evidence="1" type="ORF">CRYO30217_00778</name>
</gene>
<keyword evidence="2" id="KW-1185">Reference proteome</keyword>
<dbReference type="Proteomes" id="UP000683507">
    <property type="component" value="Chromosome"/>
</dbReference>
<dbReference type="Gene3D" id="1.10.3680.10">
    <property type="entry name" value="TerB-like"/>
    <property type="match status" value="1"/>
</dbReference>
<dbReference type="EMBL" id="OU015584">
    <property type="protein sequence ID" value="CAG5078825.1"/>
    <property type="molecule type" value="Genomic_DNA"/>
</dbReference>
<protein>
    <submittedName>
        <fullName evidence="1">Uncharacterized protein</fullName>
    </submittedName>
</protein>
<dbReference type="AlphaFoldDB" id="A0A916NAB0"/>
<sequence length="124" mass="14365">MTAKEHLYYGFGQVIYSLSFSDGEIQEEEKRKLEELVTEIAGENNSSVIQVTHIIFQLLDKEQVFTTQEMLADGIKNMKLGDQYFTTDQKELFLRILLEVAEAFPPAVDEELEVVSEYKRAFNY</sequence>
<name>A0A916NAB0_9FLAO</name>
<organism evidence="1 2">
    <name type="scientific">Parvicella tangerina</name>
    <dbReference type="NCBI Taxonomy" id="2829795"/>
    <lineage>
        <taxon>Bacteria</taxon>
        <taxon>Pseudomonadati</taxon>
        <taxon>Bacteroidota</taxon>
        <taxon>Flavobacteriia</taxon>
        <taxon>Flavobacteriales</taxon>
        <taxon>Parvicellaceae</taxon>
        <taxon>Parvicella</taxon>
    </lineage>
</organism>
<evidence type="ECO:0000313" key="2">
    <source>
        <dbReference type="Proteomes" id="UP000683507"/>
    </source>
</evidence>
<accession>A0A916NAB0</accession>